<dbReference type="SUPFAM" id="SSF50494">
    <property type="entry name" value="Trypsin-like serine proteases"/>
    <property type="match status" value="1"/>
</dbReference>
<evidence type="ECO:0000256" key="4">
    <source>
        <dbReference type="ARBA" id="ARBA00022723"/>
    </source>
</evidence>
<organism evidence="11 12">
    <name type="scientific">Paraeggerthella hongkongensis</name>
    <dbReference type="NCBI Taxonomy" id="230658"/>
    <lineage>
        <taxon>Bacteria</taxon>
        <taxon>Bacillati</taxon>
        <taxon>Actinomycetota</taxon>
        <taxon>Coriobacteriia</taxon>
        <taxon>Eggerthellales</taxon>
        <taxon>Eggerthellaceae</taxon>
        <taxon>Paraeggerthella</taxon>
    </lineage>
</organism>
<evidence type="ECO:0000256" key="8">
    <source>
        <dbReference type="ARBA" id="ARBA00034120"/>
    </source>
</evidence>
<dbReference type="GO" id="GO:0003723">
    <property type="term" value="F:RNA binding"/>
    <property type="evidence" value="ECO:0007669"/>
    <property type="project" value="InterPro"/>
</dbReference>
<dbReference type="InterPro" id="IPR000477">
    <property type="entry name" value="RT_dom"/>
</dbReference>
<evidence type="ECO:0000256" key="2">
    <source>
        <dbReference type="ARBA" id="ARBA00022679"/>
    </source>
</evidence>
<dbReference type="SUPFAM" id="SSF56672">
    <property type="entry name" value="DNA/RNA polymerases"/>
    <property type="match status" value="1"/>
</dbReference>
<dbReference type="Gene3D" id="2.40.10.10">
    <property type="entry name" value="Trypsin-like serine proteases"/>
    <property type="match status" value="1"/>
</dbReference>
<dbReference type="PROSITE" id="PS50878">
    <property type="entry name" value="RT_POL"/>
    <property type="match status" value="1"/>
</dbReference>
<keyword evidence="3" id="KW-0548">Nucleotidyltransferase</keyword>
<dbReference type="PANTHER" id="PTHR34047">
    <property type="entry name" value="NUCLEAR INTRON MATURASE 1, MITOCHONDRIAL-RELATED"/>
    <property type="match status" value="1"/>
</dbReference>
<evidence type="ECO:0000256" key="3">
    <source>
        <dbReference type="ARBA" id="ARBA00022695"/>
    </source>
</evidence>
<evidence type="ECO:0000256" key="1">
    <source>
        <dbReference type="ARBA" id="ARBA00012493"/>
    </source>
</evidence>
<evidence type="ECO:0000313" key="12">
    <source>
        <dbReference type="Proteomes" id="UP000278632"/>
    </source>
</evidence>
<comment type="similarity">
    <text evidence="8">Belongs to the bacterial reverse transcriptase family.</text>
</comment>
<protein>
    <recommendedName>
        <fullName evidence="1">RNA-directed DNA polymerase</fullName>
        <ecNumber evidence="1">2.7.7.49</ecNumber>
    </recommendedName>
</protein>
<name>A0A3N0AT12_9ACTN</name>
<proteinExistence type="inferred from homology"/>
<dbReference type="GO" id="GO:0046872">
    <property type="term" value="F:metal ion binding"/>
    <property type="evidence" value="ECO:0007669"/>
    <property type="project" value="UniProtKB-KW"/>
</dbReference>
<accession>A0A3N0AT12</accession>
<dbReference type="OrthoDB" id="1550386at2"/>
<dbReference type="GO" id="GO:0051607">
    <property type="term" value="P:defense response to virus"/>
    <property type="evidence" value="ECO:0007669"/>
    <property type="project" value="UniProtKB-KW"/>
</dbReference>
<keyword evidence="2" id="KW-0808">Transferase</keyword>
<dbReference type="AlphaFoldDB" id="A0A3N0AT12"/>
<gene>
    <name evidence="11" type="ORF">DMP08_12100</name>
</gene>
<dbReference type="Proteomes" id="UP000278632">
    <property type="component" value="Unassembled WGS sequence"/>
</dbReference>
<evidence type="ECO:0000313" key="11">
    <source>
        <dbReference type="EMBL" id="RNL38027.1"/>
    </source>
</evidence>
<keyword evidence="6" id="KW-0695">RNA-directed DNA polymerase</keyword>
<dbReference type="EMBL" id="QICD01000043">
    <property type="protein sequence ID" value="RNL38027.1"/>
    <property type="molecule type" value="Genomic_DNA"/>
</dbReference>
<dbReference type="InterPro" id="IPR043502">
    <property type="entry name" value="DNA/RNA_pol_sf"/>
</dbReference>
<dbReference type="PRINTS" id="PR00866">
    <property type="entry name" value="RNADNAPOLMS"/>
</dbReference>
<comment type="caution">
    <text evidence="11">The sequence shown here is derived from an EMBL/GenBank/DDBJ whole genome shotgun (WGS) entry which is preliminary data.</text>
</comment>
<evidence type="ECO:0000256" key="5">
    <source>
        <dbReference type="ARBA" id="ARBA00022842"/>
    </source>
</evidence>
<dbReference type="RefSeq" id="WP_123193131.1">
    <property type="nucleotide sequence ID" value="NZ_QICD01000043.1"/>
</dbReference>
<dbReference type="EC" id="2.7.7.49" evidence="1"/>
<dbReference type="CDD" id="cd03487">
    <property type="entry name" value="RT_Bac_retron_II"/>
    <property type="match status" value="1"/>
</dbReference>
<keyword evidence="12" id="KW-1185">Reference proteome</keyword>
<reference evidence="12" key="1">
    <citation type="submission" date="2018-05" db="EMBL/GenBank/DDBJ databases">
        <title>Genome Sequencing of selected type strains of the family Eggerthellaceae.</title>
        <authorList>
            <person name="Danylec N."/>
            <person name="Stoll D.A."/>
            <person name="Doetsch A."/>
            <person name="Huch M."/>
        </authorList>
    </citation>
    <scope>NUCLEOTIDE SEQUENCE [LARGE SCALE GENOMIC DNA]</scope>
    <source>
        <strain evidence="12">DSM 16106</strain>
    </source>
</reference>
<keyword evidence="4" id="KW-0479">Metal-binding</keyword>
<evidence type="ECO:0000256" key="9">
    <source>
        <dbReference type="ARBA" id="ARBA00048173"/>
    </source>
</evidence>
<dbReference type="GO" id="GO:0003964">
    <property type="term" value="F:RNA-directed DNA polymerase activity"/>
    <property type="evidence" value="ECO:0007669"/>
    <property type="project" value="UniProtKB-KW"/>
</dbReference>
<dbReference type="InterPro" id="IPR051083">
    <property type="entry name" value="GrpII_Intron_Splice-Mob/Def"/>
</dbReference>
<dbReference type="InterPro" id="IPR043504">
    <property type="entry name" value="Peptidase_S1_PA_chymotrypsin"/>
</dbReference>
<dbReference type="InterPro" id="IPR000123">
    <property type="entry name" value="Reverse_transcriptase_msDNA"/>
</dbReference>
<evidence type="ECO:0000256" key="6">
    <source>
        <dbReference type="ARBA" id="ARBA00022918"/>
    </source>
</evidence>
<feature type="domain" description="Reverse transcriptase" evidence="10">
    <location>
        <begin position="1"/>
        <end position="253"/>
    </location>
</feature>
<keyword evidence="5" id="KW-0460">Magnesium</keyword>
<dbReference type="InterPro" id="IPR009003">
    <property type="entry name" value="Peptidase_S1_PA"/>
</dbReference>
<sequence length="550" mass="61685">MVDNKHGALLDIESKEDFAYYLERPIKDLTMLAYAKNGIRYKTFEIGKKRSGEKRTIEAPVGYLKAVQRQLLELFNEAYRPPQCVHGFVSSCSIASNAMSHVKKSAVVNLDLRDFFPSITGDRIHGLFRKDPFSFPEDVANLLTELVCYKGSLPQGAPTSPILSNMICYRLDKQLVSYAAKNKLVYTRYADDITFSSTSRSAINKLFNESELGINSVSPEVRNIIGSNRFEINETKIHIARKSSRQQVTGIIVNEKCNFPRKEYRSLRVLFNNWALVGFEYAGAEYAKRNHSYSSKLFNEAGLISETLLKKHIRGRLEYYTMITGPNKKASQPLAKLWNMYHDVTGEKVPISTPERTVCQTEICYSRQNDQGDPIPLCENGTSFLTDKGYLFTCAHCLCDIHHEYKKIGDERCSFPTLKVLYEPELSDFLIDKTLDVAAIKAPPFMKNEAFALTNGNYFPQIGESVKAYGFAGGDSSIRCIEAAVAETLKAGRVRVDRPFIHGMSGGPVFNTRGEAIGLLTGGSAPDDYSHDGEFVLFSAISEQLPNAFR</sequence>
<dbReference type="Pfam" id="PF13365">
    <property type="entry name" value="Trypsin_2"/>
    <property type="match status" value="1"/>
</dbReference>
<dbReference type="Pfam" id="PF00078">
    <property type="entry name" value="RVT_1"/>
    <property type="match status" value="1"/>
</dbReference>
<comment type="catalytic activity">
    <reaction evidence="9">
        <text>DNA(n) + a 2'-deoxyribonucleoside 5'-triphosphate = DNA(n+1) + diphosphate</text>
        <dbReference type="Rhea" id="RHEA:22508"/>
        <dbReference type="Rhea" id="RHEA-COMP:17339"/>
        <dbReference type="Rhea" id="RHEA-COMP:17340"/>
        <dbReference type="ChEBI" id="CHEBI:33019"/>
        <dbReference type="ChEBI" id="CHEBI:61560"/>
        <dbReference type="ChEBI" id="CHEBI:173112"/>
        <dbReference type="EC" id="2.7.7.49"/>
    </reaction>
</comment>
<evidence type="ECO:0000259" key="10">
    <source>
        <dbReference type="PROSITE" id="PS50878"/>
    </source>
</evidence>
<dbReference type="PANTHER" id="PTHR34047:SF7">
    <property type="entry name" value="RNA-DIRECTED DNA POLYMERASE"/>
    <property type="match status" value="1"/>
</dbReference>
<keyword evidence="7" id="KW-0051">Antiviral defense</keyword>
<evidence type="ECO:0000256" key="7">
    <source>
        <dbReference type="ARBA" id="ARBA00023118"/>
    </source>
</evidence>